<protein>
    <submittedName>
        <fullName evidence="1">Uncharacterized protein</fullName>
    </submittedName>
</protein>
<organism evidence="1 2">
    <name type="scientific">Pleurodeles waltl</name>
    <name type="common">Iberian ribbed newt</name>
    <dbReference type="NCBI Taxonomy" id="8319"/>
    <lineage>
        <taxon>Eukaryota</taxon>
        <taxon>Metazoa</taxon>
        <taxon>Chordata</taxon>
        <taxon>Craniata</taxon>
        <taxon>Vertebrata</taxon>
        <taxon>Euteleostomi</taxon>
        <taxon>Amphibia</taxon>
        <taxon>Batrachia</taxon>
        <taxon>Caudata</taxon>
        <taxon>Salamandroidea</taxon>
        <taxon>Salamandridae</taxon>
        <taxon>Pleurodelinae</taxon>
        <taxon>Pleurodeles</taxon>
    </lineage>
</organism>
<dbReference type="AlphaFoldDB" id="A0AAV7N0M0"/>
<comment type="caution">
    <text evidence="1">The sequence shown here is derived from an EMBL/GenBank/DDBJ whole genome shotgun (WGS) entry which is preliminary data.</text>
</comment>
<name>A0AAV7N0M0_PLEWA</name>
<sequence length="155" mass="16400">MLDHAGGSMGCKGGVAGSAMTPPCHTEDTLFSRQGNVHGLPLDLLSLLMQTLTSDQAGQSGASVDFAPPLSFSGVGDGEVAVIRGHQDGEVVAKEELDYDEYFLEEADIVDEEVNENEWWEAPHDLPHGHSTSNGRGCISVLQQPALDLATARAV</sequence>
<evidence type="ECO:0000313" key="2">
    <source>
        <dbReference type="Proteomes" id="UP001066276"/>
    </source>
</evidence>
<reference evidence="1" key="1">
    <citation type="journal article" date="2022" name="bioRxiv">
        <title>Sequencing and chromosome-scale assembly of the giantPleurodeles waltlgenome.</title>
        <authorList>
            <person name="Brown T."/>
            <person name="Elewa A."/>
            <person name="Iarovenko S."/>
            <person name="Subramanian E."/>
            <person name="Araus A.J."/>
            <person name="Petzold A."/>
            <person name="Susuki M."/>
            <person name="Suzuki K.-i.T."/>
            <person name="Hayashi T."/>
            <person name="Toyoda A."/>
            <person name="Oliveira C."/>
            <person name="Osipova E."/>
            <person name="Leigh N.D."/>
            <person name="Simon A."/>
            <person name="Yun M.H."/>
        </authorList>
    </citation>
    <scope>NUCLEOTIDE SEQUENCE</scope>
    <source>
        <strain evidence="1">20211129_DDA</strain>
        <tissue evidence="1">Liver</tissue>
    </source>
</reference>
<evidence type="ECO:0000313" key="1">
    <source>
        <dbReference type="EMBL" id="KAJ1108989.1"/>
    </source>
</evidence>
<dbReference type="Proteomes" id="UP001066276">
    <property type="component" value="Chromosome 9"/>
</dbReference>
<dbReference type="EMBL" id="JANPWB010000013">
    <property type="protein sequence ID" value="KAJ1108989.1"/>
    <property type="molecule type" value="Genomic_DNA"/>
</dbReference>
<proteinExistence type="predicted"/>
<accession>A0AAV7N0M0</accession>
<keyword evidence="2" id="KW-1185">Reference proteome</keyword>
<gene>
    <name evidence="1" type="ORF">NDU88_006359</name>
</gene>